<comment type="caution">
    <text evidence="2">The sequence shown here is derived from an EMBL/GenBank/DDBJ whole genome shotgun (WGS) entry which is preliminary data.</text>
</comment>
<feature type="transmembrane region" description="Helical" evidence="1">
    <location>
        <begin position="119"/>
        <end position="141"/>
    </location>
</feature>
<evidence type="ECO:0000256" key="1">
    <source>
        <dbReference type="SAM" id="Phobius"/>
    </source>
</evidence>
<dbReference type="AlphaFoldDB" id="A0A545UJJ3"/>
<evidence type="ECO:0000313" key="2">
    <source>
        <dbReference type="EMBL" id="TQV89636.1"/>
    </source>
</evidence>
<feature type="transmembrane region" description="Helical" evidence="1">
    <location>
        <begin position="174"/>
        <end position="194"/>
    </location>
</feature>
<dbReference type="EMBL" id="VIKS01000001">
    <property type="protein sequence ID" value="TQV89636.1"/>
    <property type="molecule type" value="Genomic_DNA"/>
</dbReference>
<keyword evidence="1" id="KW-0472">Membrane</keyword>
<dbReference type="Proteomes" id="UP000315439">
    <property type="component" value="Unassembled WGS sequence"/>
</dbReference>
<evidence type="ECO:0000313" key="3">
    <source>
        <dbReference type="Proteomes" id="UP000315439"/>
    </source>
</evidence>
<reference evidence="2 3" key="1">
    <citation type="submission" date="2019-07" db="EMBL/GenBank/DDBJ databases">
        <title>Draft genome for Aliikangiella sp. M105.</title>
        <authorList>
            <person name="Wang G."/>
        </authorList>
    </citation>
    <scope>NUCLEOTIDE SEQUENCE [LARGE SCALE GENOMIC DNA]</scope>
    <source>
        <strain evidence="2 3">M105</strain>
    </source>
</reference>
<keyword evidence="3" id="KW-1185">Reference proteome</keyword>
<dbReference type="OrthoDB" id="116789at2"/>
<feature type="transmembrane region" description="Helical" evidence="1">
    <location>
        <begin position="290"/>
        <end position="307"/>
    </location>
</feature>
<gene>
    <name evidence="2" type="ORF">FLL46_01775</name>
</gene>
<keyword evidence="1" id="KW-1133">Transmembrane helix</keyword>
<feature type="transmembrane region" description="Helical" evidence="1">
    <location>
        <begin position="248"/>
        <end position="270"/>
    </location>
</feature>
<accession>A0A545UJJ3</accession>
<keyword evidence="1" id="KW-0812">Transmembrane</keyword>
<feature type="transmembrane region" description="Helical" evidence="1">
    <location>
        <begin position="214"/>
        <end position="236"/>
    </location>
</feature>
<protein>
    <submittedName>
        <fullName evidence="2">Uncharacterized protein</fullName>
    </submittedName>
</protein>
<feature type="transmembrane region" description="Helical" evidence="1">
    <location>
        <begin position="89"/>
        <end position="107"/>
    </location>
</feature>
<organism evidence="2 3">
    <name type="scientific">Aliikangiella coralliicola</name>
    <dbReference type="NCBI Taxonomy" id="2592383"/>
    <lineage>
        <taxon>Bacteria</taxon>
        <taxon>Pseudomonadati</taxon>
        <taxon>Pseudomonadota</taxon>
        <taxon>Gammaproteobacteria</taxon>
        <taxon>Oceanospirillales</taxon>
        <taxon>Pleioneaceae</taxon>
        <taxon>Aliikangiella</taxon>
    </lineage>
</organism>
<sequence length="316" mass="36021">MKMINNYLSNLESYLPDELKTEVREELESSIYGQIEDQQAELGRELNEQEQEQLLRKIGHPMRVASAYLPNQQLVGHEYFPAYKKTVEIALAIVLGISVITSMPWVFTADNLIGSAISLFAEVVHTGLYVFAIITIIFYFLQQNETSLDEIYAWSPKNLKHTYSRISISRMETLFEMIVEVLFLSWWNDLLTWPSAVTEESITATVSLSPEWAAVFWSVNIIFGLSLAINFHKLVIAGWNKFTLATNMALNLATLVVLVQIAGFEQYVIFTNPSDDSIQLEDSARILENVVLVTMGIIATIVVWDTYSNFRKMLNR</sequence>
<dbReference type="RefSeq" id="WP_142891700.1">
    <property type="nucleotide sequence ID" value="NZ_ML660160.1"/>
</dbReference>
<proteinExistence type="predicted"/>
<name>A0A545UJJ3_9GAMM</name>